<name>A0A433SCP6_9BURK</name>
<dbReference type="InterPro" id="IPR017734">
    <property type="entry name" value="T6SS_SciN"/>
</dbReference>
<evidence type="ECO:0000313" key="3">
    <source>
        <dbReference type="Proteomes" id="UP000286947"/>
    </source>
</evidence>
<dbReference type="PROSITE" id="PS51257">
    <property type="entry name" value="PROKAR_LIPOPROTEIN"/>
    <property type="match status" value="1"/>
</dbReference>
<comment type="caution">
    <text evidence="2">The sequence shown here is derived from an EMBL/GenBank/DDBJ whole genome shotgun (WGS) entry which is preliminary data.</text>
</comment>
<feature type="region of interest" description="Disordered" evidence="1">
    <location>
        <begin position="104"/>
        <end position="130"/>
    </location>
</feature>
<dbReference type="PANTHER" id="PTHR37625:SF5">
    <property type="entry name" value="LIPOPROTEIN"/>
    <property type="match status" value="1"/>
</dbReference>
<dbReference type="Gene3D" id="2.60.40.4150">
    <property type="entry name" value="Type VI secretion system, lipoprotein SciN"/>
    <property type="match status" value="1"/>
</dbReference>
<dbReference type="RefSeq" id="WP_126979950.1">
    <property type="nucleotide sequence ID" value="NZ_PQSP01000004.1"/>
</dbReference>
<dbReference type="PANTHER" id="PTHR37625">
    <property type="entry name" value="OUTER MEMBRANE LIPOPROTEIN-RELATED"/>
    <property type="match status" value="1"/>
</dbReference>
<dbReference type="InterPro" id="IPR038706">
    <property type="entry name" value="Type_VI_SciN-like_sf"/>
</dbReference>
<proteinExistence type="predicted"/>
<dbReference type="NCBIfam" id="TIGR03352">
    <property type="entry name" value="VI_chp_3"/>
    <property type="match status" value="1"/>
</dbReference>
<organism evidence="2 3">
    <name type="scientific">Saezia sanguinis</name>
    <dbReference type="NCBI Taxonomy" id="1965230"/>
    <lineage>
        <taxon>Bacteria</taxon>
        <taxon>Pseudomonadati</taxon>
        <taxon>Pseudomonadota</taxon>
        <taxon>Betaproteobacteria</taxon>
        <taxon>Burkholderiales</taxon>
        <taxon>Saeziaceae</taxon>
        <taxon>Saezia</taxon>
    </lineage>
</organism>
<evidence type="ECO:0000313" key="2">
    <source>
        <dbReference type="EMBL" id="RUS66456.1"/>
    </source>
</evidence>
<evidence type="ECO:0000256" key="1">
    <source>
        <dbReference type="SAM" id="MobiDB-lite"/>
    </source>
</evidence>
<gene>
    <name evidence="2" type="ORF">CUZ56_01735</name>
</gene>
<keyword evidence="3" id="KW-1185">Reference proteome</keyword>
<protein>
    <recommendedName>
        <fullName evidence="4">Type VI secretion system lipoprotein TssJ</fullName>
    </recommendedName>
</protein>
<feature type="compositionally biased region" description="Low complexity" evidence="1">
    <location>
        <begin position="113"/>
        <end position="124"/>
    </location>
</feature>
<dbReference type="Pfam" id="PF12790">
    <property type="entry name" value="T6SS-SciN"/>
    <property type="match status" value="1"/>
</dbReference>
<evidence type="ECO:0008006" key="4">
    <source>
        <dbReference type="Google" id="ProtNLM"/>
    </source>
</evidence>
<feature type="region of interest" description="Disordered" evidence="1">
    <location>
        <begin position="57"/>
        <end position="79"/>
    </location>
</feature>
<accession>A0A433SCP6</accession>
<dbReference type="Proteomes" id="UP000286947">
    <property type="component" value="Unassembled WGS sequence"/>
</dbReference>
<dbReference type="EMBL" id="PQSP01000004">
    <property type="protein sequence ID" value="RUS66456.1"/>
    <property type="molecule type" value="Genomic_DNA"/>
</dbReference>
<sequence length="384" mass="40645" precursor="true">MNLKYLPLVAALGLTLSACTPKEMFSAAVKVGQVVWDPSVQVGDAKDQPTQIAFSLYASPTTNPNPNSVPPEQEEPEEYSLTLKAESQEALLEQVRETLTQMEGQNITGEEVSPLPLSSPAAAAERGPASGTRQVIRFRVLDGQEHTRDPILIEVPGSGASGILMADRSPAAPVTGQTAGQATAPATASAATSATIAAGSGAGAPYPLRDESGMLPASVTEAERLHSLQVGEYGGRASNDALVVDAGEDNLTGTAAIPVSEYPPAMARAIATPVSFKVLQLTDDSMFLNADVDSLAADIRKALGSTYIKVDDYVLQPGQFKYIDFKKIDSDTRYIAVFAQFHEMNGATWKRAIPVAAQGRMYRLLVGFDSNTVTLQDEGVDESK</sequence>
<reference evidence="2 3" key="1">
    <citation type="submission" date="2018-01" db="EMBL/GenBank/DDBJ databases">
        <title>Saezia sanguinis gen. nov., sp. nov., in the order Burkholderiales isolated from human blood.</title>
        <authorList>
            <person name="Medina-Pascual M.J."/>
            <person name="Valdezate S."/>
            <person name="Monzon S."/>
            <person name="Cuesta I."/>
            <person name="Carrasco G."/>
            <person name="Villalon P."/>
            <person name="Saez-Nieto J.A."/>
        </authorList>
    </citation>
    <scope>NUCLEOTIDE SEQUENCE [LARGE SCALE GENOMIC DNA]</scope>
    <source>
        <strain evidence="2 3">CNM695-12</strain>
    </source>
</reference>
<dbReference type="AlphaFoldDB" id="A0A433SCP6"/>
<dbReference type="OrthoDB" id="8655355at2"/>